<organism evidence="3 4">
    <name type="scientific">Nocardioides thalensis</name>
    <dbReference type="NCBI Taxonomy" id="1914755"/>
    <lineage>
        <taxon>Bacteria</taxon>
        <taxon>Bacillati</taxon>
        <taxon>Actinomycetota</taxon>
        <taxon>Actinomycetes</taxon>
        <taxon>Propionibacteriales</taxon>
        <taxon>Nocardioidaceae</taxon>
        <taxon>Nocardioides</taxon>
    </lineage>
</organism>
<evidence type="ECO:0000313" key="4">
    <source>
        <dbReference type="Proteomes" id="UP000530424"/>
    </source>
</evidence>
<dbReference type="AlphaFoldDB" id="A0A853C9Z7"/>
<evidence type="ECO:0000259" key="2">
    <source>
        <dbReference type="Pfam" id="PF19347"/>
    </source>
</evidence>
<dbReference type="GO" id="GO:0016887">
    <property type="term" value="F:ATP hydrolysis activity"/>
    <property type="evidence" value="ECO:0007669"/>
    <property type="project" value="InterPro"/>
</dbReference>
<name>A0A853C9Z7_9ACTN</name>
<feature type="domain" description="ATPase AAA-type core" evidence="1">
    <location>
        <begin position="191"/>
        <end position="328"/>
    </location>
</feature>
<dbReference type="InterPro" id="IPR045969">
    <property type="entry name" value="DUF5925"/>
</dbReference>
<evidence type="ECO:0000259" key="1">
    <source>
        <dbReference type="Pfam" id="PF00004"/>
    </source>
</evidence>
<dbReference type="InterPro" id="IPR003959">
    <property type="entry name" value="ATPase_AAA_core"/>
</dbReference>
<dbReference type="Pfam" id="PF19347">
    <property type="entry name" value="DUF5925"/>
    <property type="match status" value="1"/>
</dbReference>
<dbReference type="RefSeq" id="WP_179669523.1">
    <property type="nucleotide sequence ID" value="NZ_JACCFP010000001.1"/>
</dbReference>
<sequence>MQTEGGAPAQWRMSINDEATTDDLVRMELFADARRLGESHTATVTVDDKHPVEAWLSPDLEIVRTARYRSRKLDNTVARGTTYARGPRGALLVRDDRGVPGTQLTAFAATREDAMAMLEDAMRRVPAPPPATDDRVRFHLWHRGMHGAQRVTRRLEVEPWETIGRNYPVGVRAQLDQLMARPAPAGGGKLVLWHGAPGTGKTTALRSLANAWREWCDVHYVSDAERMFDDLDYLHSVVGGFEMDDPFMGDDHREQTRWRLVVAEDSDEYLRADARQTAGASLGRLLNVTDGILGQGLRTLVLLTTNEPLSALHPAVVRPGRCLADVEFAPLSGAEAREWWGGPVPGSPTRVTLAELYEKRGGLDRISNVDDEPVAIGSYL</sequence>
<dbReference type="Pfam" id="PF00004">
    <property type="entry name" value="AAA"/>
    <property type="match status" value="1"/>
</dbReference>
<accession>A0A853C9Z7</accession>
<gene>
    <name evidence="3" type="ORF">HNR19_003956</name>
</gene>
<dbReference type="EMBL" id="JACCFP010000001">
    <property type="protein sequence ID" value="NYJ03258.1"/>
    <property type="molecule type" value="Genomic_DNA"/>
</dbReference>
<keyword evidence="4" id="KW-1185">Reference proteome</keyword>
<proteinExistence type="predicted"/>
<dbReference type="GO" id="GO:0005524">
    <property type="term" value="F:ATP binding"/>
    <property type="evidence" value="ECO:0007669"/>
    <property type="project" value="InterPro"/>
</dbReference>
<dbReference type="Gene3D" id="3.40.50.300">
    <property type="entry name" value="P-loop containing nucleotide triphosphate hydrolases"/>
    <property type="match status" value="1"/>
</dbReference>
<dbReference type="Proteomes" id="UP000530424">
    <property type="component" value="Unassembled WGS sequence"/>
</dbReference>
<comment type="caution">
    <text evidence="3">The sequence shown here is derived from an EMBL/GenBank/DDBJ whole genome shotgun (WGS) entry which is preliminary data.</text>
</comment>
<dbReference type="InterPro" id="IPR027417">
    <property type="entry name" value="P-loop_NTPase"/>
</dbReference>
<protein>
    <recommendedName>
        <fullName evidence="5">AAA family ATPase</fullName>
    </recommendedName>
</protein>
<evidence type="ECO:0000313" key="3">
    <source>
        <dbReference type="EMBL" id="NYJ03258.1"/>
    </source>
</evidence>
<feature type="domain" description="DUF5925" evidence="2">
    <location>
        <begin position="8"/>
        <end position="180"/>
    </location>
</feature>
<dbReference type="SUPFAM" id="SSF52540">
    <property type="entry name" value="P-loop containing nucleoside triphosphate hydrolases"/>
    <property type="match status" value="1"/>
</dbReference>
<evidence type="ECO:0008006" key="5">
    <source>
        <dbReference type="Google" id="ProtNLM"/>
    </source>
</evidence>
<reference evidence="3 4" key="1">
    <citation type="submission" date="2020-07" db="EMBL/GenBank/DDBJ databases">
        <title>Sequencing the genomes of 1000 actinobacteria strains.</title>
        <authorList>
            <person name="Klenk H.-P."/>
        </authorList>
    </citation>
    <scope>NUCLEOTIDE SEQUENCE [LARGE SCALE GENOMIC DNA]</scope>
    <source>
        <strain evidence="3 4">DSM 103833</strain>
    </source>
</reference>